<comment type="caution">
    <text evidence="4">The sequence shown here is derived from an EMBL/GenBank/DDBJ whole genome shotgun (WGS) entry which is preliminary data.</text>
</comment>
<dbReference type="CDD" id="cd00616">
    <property type="entry name" value="AHBA_syn"/>
    <property type="match status" value="1"/>
</dbReference>
<dbReference type="AlphaFoldDB" id="A0A1G2I4C0"/>
<dbReference type="EMBL" id="MHOS01000004">
    <property type="protein sequence ID" value="OGZ69674.1"/>
    <property type="molecule type" value="Genomic_DNA"/>
</dbReference>
<dbReference type="Gene3D" id="3.40.640.10">
    <property type="entry name" value="Type I PLP-dependent aspartate aminotransferase-like (Major domain)"/>
    <property type="match status" value="1"/>
</dbReference>
<dbReference type="Proteomes" id="UP000176421">
    <property type="component" value="Unassembled WGS sequence"/>
</dbReference>
<proteinExistence type="inferred from homology"/>
<dbReference type="SUPFAM" id="SSF53383">
    <property type="entry name" value="PLP-dependent transferases"/>
    <property type="match status" value="1"/>
</dbReference>
<dbReference type="InterPro" id="IPR015424">
    <property type="entry name" value="PyrdxlP-dep_Trfase"/>
</dbReference>
<dbReference type="Gene3D" id="3.90.1150.10">
    <property type="entry name" value="Aspartate Aminotransferase, domain 1"/>
    <property type="match status" value="1"/>
</dbReference>
<feature type="active site" description="Proton acceptor" evidence="1">
    <location>
        <position position="199"/>
    </location>
</feature>
<gene>
    <name evidence="4" type="ORF">A3D35_00230</name>
</gene>
<organism evidence="4 5">
    <name type="scientific">Candidatus Staskawiczbacteria bacterium RIFCSPHIGHO2_02_FULL_34_9</name>
    <dbReference type="NCBI Taxonomy" id="1802206"/>
    <lineage>
        <taxon>Bacteria</taxon>
        <taxon>Candidatus Staskawicziibacteriota</taxon>
    </lineage>
</organism>
<name>A0A1G2I4C0_9BACT</name>
<dbReference type="PANTHER" id="PTHR30244">
    <property type="entry name" value="TRANSAMINASE"/>
    <property type="match status" value="1"/>
</dbReference>
<comment type="similarity">
    <text evidence="3">Belongs to the DegT/DnrJ/EryC1 family.</text>
</comment>
<dbReference type="PIRSF" id="PIRSF000390">
    <property type="entry name" value="PLP_StrS"/>
    <property type="match status" value="1"/>
</dbReference>
<sequence>MIPVNEPLFISDEKKYLEKCIDEGWVSSDGSFVKEFEEGFSKYVGRKYGVAVSSGTAALEVAVGALGIKEGDEVIMPSFTIISCVLAVVNYGAVPVFIDSDPETFTIDVTKIEERITEKTKAIMAVHIYGHPCDMDPILEIAKKHNLLVIEDAAEAHGAEYLPDGRQGKGNPPSLEAMARQRKCGSFGDISIFSFYANKIITTGEGGMVLTDNEEYAERARSLRNLAFGKGEKRYHHEELARNYRMTNLQAALGVAQLNNIDKLVNIKINNAKKYTELLKDVKGLTLPIEKEWAKNVYWMYGVVLDPPSHEASARQGESLGMTAEDFAKKLLEAGVQTRPFFYPMHLQPVFEKYNKGNFPVSEKLARYGLYLPSGMALKESQIKEVVEAIKKILH</sequence>
<protein>
    <submittedName>
        <fullName evidence="4">Aminotransferase DegT</fullName>
    </submittedName>
</protein>
<evidence type="ECO:0000256" key="2">
    <source>
        <dbReference type="PIRSR" id="PIRSR000390-2"/>
    </source>
</evidence>
<dbReference type="GO" id="GO:0000271">
    <property type="term" value="P:polysaccharide biosynthetic process"/>
    <property type="evidence" value="ECO:0007669"/>
    <property type="project" value="TreeGrafter"/>
</dbReference>
<keyword evidence="2 3" id="KW-0663">Pyridoxal phosphate</keyword>
<dbReference type="PANTHER" id="PTHR30244:SF34">
    <property type="entry name" value="DTDP-4-AMINO-4,6-DIDEOXYGALACTOSE TRANSAMINASE"/>
    <property type="match status" value="1"/>
</dbReference>
<evidence type="ECO:0000256" key="1">
    <source>
        <dbReference type="PIRSR" id="PIRSR000390-1"/>
    </source>
</evidence>
<dbReference type="GO" id="GO:0008483">
    <property type="term" value="F:transaminase activity"/>
    <property type="evidence" value="ECO:0007669"/>
    <property type="project" value="UniProtKB-KW"/>
</dbReference>
<feature type="modified residue" description="N6-(pyridoxal phosphate)lysine" evidence="2">
    <location>
        <position position="199"/>
    </location>
</feature>
<reference evidence="4 5" key="1">
    <citation type="journal article" date="2016" name="Nat. Commun.">
        <title>Thousands of microbial genomes shed light on interconnected biogeochemical processes in an aquifer system.</title>
        <authorList>
            <person name="Anantharaman K."/>
            <person name="Brown C.T."/>
            <person name="Hug L.A."/>
            <person name="Sharon I."/>
            <person name="Castelle C.J."/>
            <person name="Probst A.J."/>
            <person name="Thomas B.C."/>
            <person name="Singh A."/>
            <person name="Wilkins M.J."/>
            <person name="Karaoz U."/>
            <person name="Brodie E.L."/>
            <person name="Williams K.H."/>
            <person name="Hubbard S.S."/>
            <person name="Banfield J.F."/>
        </authorList>
    </citation>
    <scope>NUCLEOTIDE SEQUENCE [LARGE SCALE GENOMIC DNA]</scope>
</reference>
<dbReference type="InterPro" id="IPR015422">
    <property type="entry name" value="PyrdxlP-dep_Trfase_small"/>
</dbReference>
<dbReference type="Pfam" id="PF01041">
    <property type="entry name" value="DegT_DnrJ_EryC1"/>
    <property type="match status" value="1"/>
</dbReference>
<dbReference type="STRING" id="1802206.A3D35_00230"/>
<evidence type="ECO:0000313" key="5">
    <source>
        <dbReference type="Proteomes" id="UP000176421"/>
    </source>
</evidence>
<evidence type="ECO:0000256" key="3">
    <source>
        <dbReference type="RuleBase" id="RU004508"/>
    </source>
</evidence>
<keyword evidence="4" id="KW-0032">Aminotransferase</keyword>
<keyword evidence="4" id="KW-0808">Transferase</keyword>
<dbReference type="InterPro" id="IPR015421">
    <property type="entry name" value="PyrdxlP-dep_Trfase_major"/>
</dbReference>
<accession>A0A1G2I4C0</accession>
<dbReference type="GO" id="GO:0030170">
    <property type="term" value="F:pyridoxal phosphate binding"/>
    <property type="evidence" value="ECO:0007669"/>
    <property type="project" value="TreeGrafter"/>
</dbReference>
<evidence type="ECO:0000313" key="4">
    <source>
        <dbReference type="EMBL" id="OGZ69674.1"/>
    </source>
</evidence>
<dbReference type="InterPro" id="IPR000653">
    <property type="entry name" value="DegT/StrS_aminotransferase"/>
</dbReference>